<evidence type="ECO:0008006" key="3">
    <source>
        <dbReference type="Google" id="ProtNLM"/>
    </source>
</evidence>
<gene>
    <name evidence="1" type="ORF">QBA35_34185</name>
</gene>
<evidence type="ECO:0000313" key="1">
    <source>
        <dbReference type="EMBL" id="MEH0638292.1"/>
    </source>
</evidence>
<protein>
    <recommendedName>
        <fullName evidence="3">Transposase</fullName>
    </recommendedName>
</protein>
<keyword evidence="2" id="KW-1185">Reference proteome</keyword>
<evidence type="ECO:0000313" key="2">
    <source>
        <dbReference type="Proteomes" id="UP001310290"/>
    </source>
</evidence>
<dbReference type="EMBL" id="JARULZ010000002">
    <property type="protein sequence ID" value="MEH0638292.1"/>
    <property type="molecule type" value="Genomic_DNA"/>
</dbReference>
<name>A0ABU8AX82_9ACTN</name>
<organism evidence="1 2">
    <name type="scientific">Streptomyces bottropensis</name>
    <dbReference type="NCBI Taxonomy" id="42235"/>
    <lineage>
        <taxon>Bacteria</taxon>
        <taxon>Bacillati</taxon>
        <taxon>Actinomycetota</taxon>
        <taxon>Actinomycetes</taxon>
        <taxon>Kitasatosporales</taxon>
        <taxon>Streptomycetaceae</taxon>
        <taxon>Streptomyces</taxon>
    </lineage>
</organism>
<proteinExistence type="predicted"/>
<sequence length="70" mass="7096">MSGASVSDAVAVVGRGTRADDSTTASVRTSAQWAGDLGVPGQSTSVVSSCGRRWLDAGVSHPYGRSGRRS</sequence>
<dbReference type="Proteomes" id="UP001310290">
    <property type="component" value="Unassembled WGS sequence"/>
</dbReference>
<reference evidence="1" key="1">
    <citation type="submission" date="2023-04" db="EMBL/GenBank/DDBJ databases">
        <title>Genomic diversity of scab-causing Streptomyces spp. in the province of Quebec, Canada.</title>
        <authorList>
            <person name="Biessy A."/>
            <person name="Cadieux M."/>
            <person name="Ciotola M."/>
            <person name="Filion M."/>
        </authorList>
    </citation>
    <scope>NUCLEOTIDE SEQUENCE</scope>
    <source>
        <strain evidence="1">B21-115</strain>
    </source>
</reference>
<accession>A0ABU8AX82</accession>
<comment type="caution">
    <text evidence="1">The sequence shown here is derived from an EMBL/GenBank/DDBJ whole genome shotgun (WGS) entry which is preliminary data.</text>
</comment>
<dbReference type="RefSeq" id="WP_334660947.1">
    <property type="nucleotide sequence ID" value="NZ_JARULZ010000002.1"/>
</dbReference>